<accession>A0A2C9WHN6</accession>
<organism evidence="1">
    <name type="scientific">Manihot esculenta</name>
    <name type="common">Cassava</name>
    <name type="synonym">Jatropha manihot</name>
    <dbReference type="NCBI Taxonomy" id="3983"/>
    <lineage>
        <taxon>Eukaryota</taxon>
        <taxon>Viridiplantae</taxon>
        <taxon>Streptophyta</taxon>
        <taxon>Embryophyta</taxon>
        <taxon>Tracheophyta</taxon>
        <taxon>Spermatophyta</taxon>
        <taxon>Magnoliopsida</taxon>
        <taxon>eudicotyledons</taxon>
        <taxon>Gunneridae</taxon>
        <taxon>Pentapetalae</taxon>
        <taxon>rosids</taxon>
        <taxon>fabids</taxon>
        <taxon>Malpighiales</taxon>
        <taxon>Euphorbiaceae</taxon>
        <taxon>Crotonoideae</taxon>
        <taxon>Manihoteae</taxon>
        <taxon>Manihot</taxon>
    </lineage>
</organism>
<name>A0A2C9WHN6_MANES</name>
<dbReference type="EMBL" id="CM004388">
    <property type="protein sequence ID" value="OAY58981.1"/>
    <property type="molecule type" value="Genomic_DNA"/>
</dbReference>
<reference evidence="1" key="1">
    <citation type="submission" date="2016-02" db="EMBL/GenBank/DDBJ databases">
        <title>WGS assembly of Manihot esculenta.</title>
        <authorList>
            <person name="Bredeson J.V."/>
            <person name="Prochnik S.E."/>
            <person name="Lyons J.B."/>
            <person name="Schmutz J."/>
            <person name="Grimwood J."/>
            <person name="Vrebalov J."/>
            <person name="Bart R.S."/>
            <person name="Amuge T."/>
            <person name="Ferguson M.E."/>
            <person name="Green R."/>
            <person name="Putnam N."/>
            <person name="Stites J."/>
            <person name="Rounsley S."/>
            <person name="Rokhsar D.S."/>
        </authorList>
    </citation>
    <scope>NUCLEOTIDE SEQUENCE [LARGE SCALE GENOMIC DNA]</scope>
    <source>
        <tissue evidence="1">Leaf</tissue>
    </source>
</reference>
<sequence>MATSFLQHMRKTSPTTRDGWLTGLDVHLPSSHGQCDPMG</sequence>
<protein>
    <submittedName>
        <fullName evidence="1">Uncharacterized protein</fullName>
    </submittedName>
</protein>
<dbReference type="AlphaFoldDB" id="A0A2C9WHN6"/>
<proteinExistence type="predicted"/>
<gene>
    <name evidence="1" type="ORF">MANES_02G221900</name>
</gene>
<evidence type="ECO:0000313" key="1">
    <source>
        <dbReference type="EMBL" id="OAY58981.1"/>
    </source>
</evidence>